<gene>
    <name evidence="1" type="ORF">MJG53_018856</name>
</gene>
<sequence>MQDDPWNLKPTITGLIKEESRRNERDAIKDGRTAEDKSMCSAAVAQASVAPRYVKSSRSRDQTHLLGCQQGPDFELSHVGPSKRMSFLEYSPLYAFGVRIKHLEGQMLSDEGGNGQSGPSKTLPPKSNNLPPLFHQQMAIISTSLPLIIALTHELQQSAGKYYVENVSLQLYDQIKPSGGRFLKFDLGHQFLSTLSTLSDKKSEDRAVGGIEVCAEGPAYLEGLNISWGREKNIKLLKSFDPLDPLFHIGGELCLLVLSSPSVPPGVEAWNLHHWTNGFNPPWIESNDHISFAGLK</sequence>
<organism evidence="1 2">
    <name type="scientific">Ovis ammon polii x Ovis aries</name>
    <dbReference type="NCBI Taxonomy" id="2918886"/>
    <lineage>
        <taxon>Eukaryota</taxon>
        <taxon>Metazoa</taxon>
        <taxon>Chordata</taxon>
        <taxon>Craniata</taxon>
        <taxon>Vertebrata</taxon>
        <taxon>Euteleostomi</taxon>
        <taxon>Mammalia</taxon>
        <taxon>Eutheria</taxon>
        <taxon>Laurasiatheria</taxon>
        <taxon>Artiodactyla</taxon>
        <taxon>Ruminantia</taxon>
        <taxon>Pecora</taxon>
        <taxon>Bovidae</taxon>
        <taxon>Caprinae</taxon>
        <taxon>Ovis</taxon>
    </lineage>
</organism>
<accession>A0ACB9U401</accession>
<dbReference type="Proteomes" id="UP001057279">
    <property type="component" value="Linkage Group LG25"/>
</dbReference>
<evidence type="ECO:0000313" key="2">
    <source>
        <dbReference type="Proteomes" id="UP001057279"/>
    </source>
</evidence>
<comment type="caution">
    <text evidence="1">The sequence shown here is derived from an EMBL/GenBank/DDBJ whole genome shotgun (WGS) entry which is preliminary data.</text>
</comment>
<protein>
    <submittedName>
        <fullName evidence="1">Uncharacterized protein</fullName>
    </submittedName>
</protein>
<proteinExistence type="predicted"/>
<reference evidence="1" key="1">
    <citation type="submission" date="2022-03" db="EMBL/GenBank/DDBJ databases">
        <title>Genomic analyses of argali, domestic sheep and their hybrids provide insights into chromosomal evolution, heterosis and genetic basis of agronomic traits.</title>
        <authorList>
            <person name="Li M."/>
        </authorList>
    </citation>
    <scope>NUCLEOTIDE SEQUENCE</scope>
    <source>
        <strain evidence="1">F1 hybrid</strain>
    </source>
</reference>
<dbReference type="EMBL" id="CM043050">
    <property type="protein sequence ID" value="KAI4556902.1"/>
    <property type="molecule type" value="Genomic_DNA"/>
</dbReference>
<name>A0ACB9U401_9CETA</name>
<evidence type="ECO:0000313" key="1">
    <source>
        <dbReference type="EMBL" id="KAI4556902.1"/>
    </source>
</evidence>
<keyword evidence="2" id="KW-1185">Reference proteome</keyword>